<dbReference type="EMBL" id="BAAFSV010000002">
    <property type="protein sequence ID" value="GAB1314432.1"/>
    <property type="molecule type" value="Genomic_DNA"/>
</dbReference>
<gene>
    <name evidence="2" type="ORF">MFIFM68171_04642</name>
</gene>
<evidence type="ECO:0000313" key="2">
    <source>
        <dbReference type="EMBL" id="GAB1314432.1"/>
    </source>
</evidence>
<organism evidence="2 3">
    <name type="scientific">Madurella fahalii</name>
    <dbReference type="NCBI Taxonomy" id="1157608"/>
    <lineage>
        <taxon>Eukaryota</taxon>
        <taxon>Fungi</taxon>
        <taxon>Dikarya</taxon>
        <taxon>Ascomycota</taxon>
        <taxon>Pezizomycotina</taxon>
        <taxon>Sordariomycetes</taxon>
        <taxon>Sordariomycetidae</taxon>
        <taxon>Sordariales</taxon>
        <taxon>Sordariales incertae sedis</taxon>
        <taxon>Madurella</taxon>
    </lineage>
</organism>
<evidence type="ECO:0000256" key="1">
    <source>
        <dbReference type="SAM" id="MobiDB-lite"/>
    </source>
</evidence>
<comment type="caution">
    <text evidence="2">The sequence shown here is derived from an EMBL/GenBank/DDBJ whole genome shotgun (WGS) entry which is preliminary data.</text>
</comment>
<sequence>MLPSAGRFKRMITLSAPRQQSSNTGGKSPSASPAPRVPSLLSSVVFEPGIPCNAGGAWIQGAFAVLSQTKADLQVLTGILMARNPQLGFLWLGASLLDIHYFVLDGMRALFYPVDLTLAGWTYTLMSFIQEPVRNPSPVKEAITRADEARLLFLSQSTNYTQPPIVPFQPFGLTAVTDCNLEVQEQVRCRSTHGLYYSGWTWDYRDGSHIPIPQSPPVLLGGNVRKSWKQKGRELEVVVDNQITIDYSHIDRENDGSEAVTRSIFMWLRGADGFPIAEREIREHEWIDNLYESDDESASPEGDGRSMGNKKDTNIASWIARTATYRRNNFY</sequence>
<protein>
    <submittedName>
        <fullName evidence="2">Uncharacterized protein</fullName>
    </submittedName>
</protein>
<dbReference type="RefSeq" id="XP_070916163.1">
    <property type="nucleotide sequence ID" value="XM_071060062.1"/>
</dbReference>
<accession>A0ABQ0G9K4</accession>
<feature type="region of interest" description="Disordered" evidence="1">
    <location>
        <begin position="292"/>
        <end position="311"/>
    </location>
</feature>
<dbReference type="Proteomes" id="UP001628179">
    <property type="component" value="Unassembled WGS sequence"/>
</dbReference>
<dbReference type="GeneID" id="98175385"/>
<reference evidence="2 3" key="1">
    <citation type="submission" date="2024-09" db="EMBL/GenBank/DDBJ databases">
        <title>Itraconazole resistance in Madurella fahalii resulting from another homologue of gene encoding cytochrome P450 14-alpha sterol demethylase (CYP51).</title>
        <authorList>
            <person name="Yoshioka I."/>
            <person name="Fahal A.H."/>
            <person name="Kaneko S."/>
            <person name="Yaguchi T."/>
        </authorList>
    </citation>
    <scope>NUCLEOTIDE SEQUENCE [LARGE SCALE GENOMIC DNA]</scope>
    <source>
        <strain evidence="2 3">IFM 68171</strain>
    </source>
</reference>
<evidence type="ECO:0000313" key="3">
    <source>
        <dbReference type="Proteomes" id="UP001628179"/>
    </source>
</evidence>
<proteinExistence type="predicted"/>
<name>A0ABQ0G9K4_9PEZI</name>
<keyword evidence="3" id="KW-1185">Reference proteome</keyword>